<keyword evidence="3 5" id="KW-1133">Transmembrane helix</keyword>
<accession>A0A7K8R7M6</accession>
<keyword evidence="2 5" id="KW-0812">Transmembrane</keyword>
<evidence type="ECO:0000313" key="7">
    <source>
        <dbReference type="Proteomes" id="UP000567624"/>
    </source>
</evidence>
<feature type="transmembrane region" description="Helical" evidence="5">
    <location>
        <begin position="21"/>
        <end position="38"/>
    </location>
</feature>
<evidence type="ECO:0000313" key="6">
    <source>
        <dbReference type="EMBL" id="NXF13811.1"/>
    </source>
</evidence>
<name>A0A7K8R7M6_9PASS</name>
<dbReference type="Proteomes" id="UP000567624">
    <property type="component" value="Unassembled WGS sequence"/>
</dbReference>
<feature type="non-terminal residue" evidence="6">
    <location>
        <position position="1"/>
    </location>
</feature>
<evidence type="ECO:0000256" key="5">
    <source>
        <dbReference type="SAM" id="Phobius"/>
    </source>
</evidence>
<evidence type="ECO:0000256" key="1">
    <source>
        <dbReference type="ARBA" id="ARBA00004141"/>
    </source>
</evidence>
<gene>
    <name evidence="6" type="primary">Tspan33</name>
    <name evidence="6" type="ORF">SMICAP_R14993</name>
</gene>
<reference evidence="6 7" key="1">
    <citation type="submission" date="2019-09" db="EMBL/GenBank/DDBJ databases">
        <title>Bird 10,000 Genomes (B10K) Project - Family phase.</title>
        <authorList>
            <person name="Zhang G."/>
        </authorList>
    </citation>
    <scope>NUCLEOTIDE SEQUENCE [LARGE SCALE GENOMIC DNA]</scope>
    <source>
        <strain evidence="6">B10K-CU-031-20</strain>
    </source>
</reference>
<dbReference type="GO" id="GO:0016020">
    <property type="term" value="C:membrane"/>
    <property type="evidence" value="ECO:0007669"/>
    <property type="project" value="UniProtKB-SubCell"/>
</dbReference>
<keyword evidence="7" id="KW-1185">Reference proteome</keyword>
<evidence type="ECO:0000256" key="3">
    <source>
        <dbReference type="ARBA" id="ARBA00022989"/>
    </source>
</evidence>
<comment type="subcellular location">
    <subcellularLocation>
        <location evidence="1">Membrane</location>
        <topology evidence="1">Multi-pass membrane protein</topology>
    </subcellularLocation>
</comment>
<protein>
    <submittedName>
        <fullName evidence="6">TSN33 protein</fullName>
    </submittedName>
</protein>
<proteinExistence type="predicted"/>
<organism evidence="6 7">
    <name type="scientific">Smithornis capensis</name>
    <dbReference type="NCBI Taxonomy" id="363769"/>
    <lineage>
        <taxon>Eukaryota</taxon>
        <taxon>Metazoa</taxon>
        <taxon>Chordata</taxon>
        <taxon>Craniata</taxon>
        <taxon>Vertebrata</taxon>
        <taxon>Euteleostomi</taxon>
        <taxon>Archelosauria</taxon>
        <taxon>Archosauria</taxon>
        <taxon>Dinosauria</taxon>
        <taxon>Saurischia</taxon>
        <taxon>Theropoda</taxon>
        <taxon>Coelurosauria</taxon>
        <taxon>Aves</taxon>
        <taxon>Neognathae</taxon>
        <taxon>Neoaves</taxon>
        <taxon>Telluraves</taxon>
        <taxon>Australaves</taxon>
        <taxon>Passeriformes</taxon>
        <taxon>Eurylaimidae</taxon>
        <taxon>Smithornis</taxon>
    </lineage>
</organism>
<keyword evidence="4 5" id="KW-0472">Membrane</keyword>
<sequence length="189" mass="20565">MARRAAVPARPLGDDFSFVSPVVKYVLFFFNLLFWVSAGGTGTPHSRGTPGPWDCPHPWTTLGLPSSLGFPDPPSPGSHPAPQEQGPRCVLSPAPVSLSPPQTVINTMCGHGMQARGYLEASAFIYTNGCIDKLVNWIHSNLFLLGGITLGLAVPQLVGIILAQLLINQIRDQIKLQLYNQQHRADPWY</sequence>
<dbReference type="Pfam" id="PF00335">
    <property type="entry name" value="Tetraspanin"/>
    <property type="match status" value="1"/>
</dbReference>
<dbReference type="EMBL" id="VWYW01002015">
    <property type="protein sequence ID" value="NXF13811.1"/>
    <property type="molecule type" value="Genomic_DNA"/>
</dbReference>
<dbReference type="AlphaFoldDB" id="A0A7K8R7M6"/>
<evidence type="ECO:0000256" key="2">
    <source>
        <dbReference type="ARBA" id="ARBA00022692"/>
    </source>
</evidence>
<comment type="caution">
    <text evidence="6">The sequence shown here is derived from an EMBL/GenBank/DDBJ whole genome shotgun (WGS) entry which is preliminary data.</text>
</comment>
<dbReference type="PRINTS" id="PR00259">
    <property type="entry name" value="TMFOUR"/>
</dbReference>
<feature type="non-terminal residue" evidence="6">
    <location>
        <position position="189"/>
    </location>
</feature>
<dbReference type="InterPro" id="IPR018499">
    <property type="entry name" value="Tetraspanin/Peripherin"/>
</dbReference>
<evidence type="ECO:0000256" key="4">
    <source>
        <dbReference type="ARBA" id="ARBA00023136"/>
    </source>
</evidence>
<feature type="transmembrane region" description="Helical" evidence="5">
    <location>
        <begin position="142"/>
        <end position="167"/>
    </location>
</feature>